<organism evidence="2 3">
    <name type="scientific">Bonamia ostreae</name>
    <dbReference type="NCBI Taxonomy" id="126728"/>
    <lineage>
        <taxon>Eukaryota</taxon>
        <taxon>Sar</taxon>
        <taxon>Rhizaria</taxon>
        <taxon>Endomyxa</taxon>
        <taxon>Ascetosporea</taxon>
        <taxon>Haplosporida</taxon>
        <taxon>Bonamia</taxon>
    </lineage>
</organism>
<evidence type="ECO:0000259" key="1">
    <source>
        <dbReference type="PROSITE" id="PS50011"/>
    </source>
</evidence>
<keyword evidence="2" id="KW-0418">Kinase</keyword>
<dbReference type="InterPro" id="IPR011009">
    <property type="entry name" value="Kinase-like_dom_sf"/>
</dbReference>
<comment type="caution">
    <text evidence="2">The sequence shown here is derived from an EMBL/GenBank/DDBJ whole genome shotgun (WGS) entry which is preliminary data.</text>
</comment>
<sequence length="277" mass="32037">NFNKKESLVFEEFSETEIKNGIRQICEGAMYCHDNQISHSNINPSSIFISPSRDWKLAGFEFSRSIESGRAAVGWDYETFSTVTSPLMPPINFAAPEIVQHKEIRSKSDAFSIGILAICLYNFENFSEFKDEISSFSDYAAFLDLLENNSYFDGKIDFQKNKKSILINLLKVDSEKRFSIQDFLDSDFFLEKELIVLRDCEHFSTFNETRKTNLLENVSQNLSLFNEKIIVLKIVPVLTSALEERELCLTSLKSIFWIIEHLSEKRNFKEKILKPVT</sequence>
<dbReference type="PANTHER" id="PTHR12984">
    <property type="entry name" value="SCY1-RELATED S/T PROTEIN KINASE-LIKE"/>
    <property type="match status" value="1"/>
</dbReference>
<evidence type="ECO:0000313" key="3">
    <source>
        <dbReference type="Proteomes" id="UP001439008"/>
    </source>
</evidence>
<accession>A0ABV2ARH1</accession>
<feature type="non-terminal residue" evidence="2">
    <location>
        <position position="277"/>
    </location>
</feature>
<gene>
    <name evidence="2" type="primary">ppk32</name>
    <name evidence="2" type="ORF">MHBO_003522</name>
</gene>
<reference evidence="2 3" key="1">
    <citation type="journal article" date="2024" name="BMC Biol.">
        <title>Comparative genomics of Ascetosporea gives new insight into the evolutionary basis for animal parasitism in Rhizaria.</title>
        <authorList>
            <person name="Hiltunen Thoren M."/>
            <person name="Onut-Brannstrom I."/>
            <person name="Alfjorden A."/>
            <person name="Peckova H."/>
            <person name="Swords F."/>
            <person name="Hooper C."/>
            <person name="Holzer A.S."/>
            <person name="Bass D."/>
            <person name="Burki F."/>
        </authorList>
    </citation>
    <scope>NUCLEOTIDE SEQUENCE [LARGE SCALE GENOMIC DNA]</scope>
    <source>
        <strain evidence="2">20-A016</strain>
    </source>
</reference>
<evidence type="ECO:0000313" key="2">
    <source>
        <dbReference type="EMBL" id="MES1921998.1"/>
    </source>
</evidence>
<keyword evidence="3" id="KW-1185">Reference proteome</keyword>
<dbReference type="SUPFAM" id="SSF56112">
    <property type="entry name" value="Protein kinase-like (PK-like)"/>
    <property type="match status" value="1"/>
</dbReference>
<dbReference type="SMART" id="SM00220">
    <property type="entry name" value="S_TKc"/>
    <property type="match status" value="1"/>
</dbReference>
<keyword evidence="2" id="KW-0808">Transferase</keyword>
<dbReference type="Pfam" id="PF00069">
    <property type="entry name" value="Pkinase"/>
    <property type="match status" value="1"/>
</dbReference>
<proteinExistence type="predicted"/>
<dbReference type="Proteomes" id="UP001439008">
    <property type="component" value="Unassembled WGS sequence"/>
</dbReference>
<protein>
    <submittedName>
        <fullName evidence="2">Protein kinase domain-containing protein ppk32</fullName>
    </submittedName>
</protein>
<feature type="non-terminal residue" evidence="2">
    <location>
        <position position="1"/>
    </location>
</feature>
<dbReference type="PANTHER" id="PTHR12984:SF6">
    <property type="entry name" value="SCY1-LIKE PROTEIN 2"/>
    <property type="match status" value="1"/>
</dbReference>
<dbReference type="EMBL" id="JBDODL010002059">
    <property type="protein sequence ID" value="MES1921998.1"/>
    <property type="molecule type" value="Genomic_DNA"/>
</dbReference>
<feature type="domain" description="Protein kinase" evidence="1">
    <location>
        <begin position="1"/>
        <end position="189"/>
    </location>
</feature>
<name>A0ABV2ARH1_9EUKA</name>
<dbReference type="PROSITE" id="PS50011">
    <property type="entry name" value="PROTEIN_KINASE_DOM"/>
    <property type="match status" value="1"/>
</dbReference>
<dbReference type="GO" id="GO:0016301">
    <property type="term" value="F:kinase activity"/>
    <property type="evidence" value="ECO:0007669"/>
    <property type="project" value="UniProtKB-KW"/>
</dbReference>
<dbReference type="InterPro" id="IPR051177">
    <property type="entry name" value="CIK-Related_Protein"/>
</dbReference>
<dbReference type="Gene3D" id="1.10.510.10">
    <property type="entry name" value="Transferase(Phosphotransferase) domain 1"/>
    <property type="match status" value="1"/>
</dbReference>
<dbReference type="InterPro" id="IPR000719">
    <property type="entry name" value="Prot_kinase_dom"/>
</dbReference>